<dbReference type="EMBL" id="MU806132">
    <property type="protein sequence ID" value="KAJ3839358.1"/>
    <property type="molecule type" value="Genomic_DNA"/>
</dbReference>
<proteinExistence type="predicted"/>
<protein>
    <recommendedName>
        <fullName evidence="4">Secreted protein</fullName>
    </recommendedName>
</protein>
<keyword evidence="1" id="KW-0732">Signal</keyword>
<evidence type="ECO:0000313" key="3">
    <source>
        <dbReference type="Proteomes" id="UP001163846"/>
    </source>
</evidence>
<dbReference type="AlphaFoldDB" id="A0AA38PAK7"/>
<evidence type="ECO:0000256" key="1">
    <source>
        <dbReference type="SAM" id="SignalP"/>
    </source>
</evidence>
<evidence type="ECO:0000313" key="2">
    <source>
        <dbReference type="EMBL" id="KAJ3839358.1"/>
    </source>
</evidence>
<accession>A0AA38PAK7</accession>
<name>A0AA38PAK7_9AGAR</name>
<feature type="chain" id="PRO_5041385077" description="Secreted protein" evidence="1">
    <location>
        <begin position="31"/>
        <end position="96"/>
    </location>
</feature>
<gene>
    <name evidence="2" type="ORF">F5878DRAFT_616703</name>
</gene>
<keyword evidence="3" id="KW-1185">Reference proteome</keyword>
<organism evidence="2 3">
    <name type="scientific">Lentinula raphanica</name>
    <dbReference type="NCBI Taxonomy" id="153919"/>
    <lineage>
        <taxon>Eukaryota</taxon>
        <taxon>Fungi</taxon>
        <taxon>Dikarya</taxon>
        <taxon>Basidiomycota</taxon>
        <taxon>Agaricomycotina</taxon>
        <taxon>Agaricomycetes</taxon>
        <taxon>Agaricomycetidae</taxon>
        <taxon>Agaricales</taxon>
        <taxon>Marasmiineae</taxon>
        <taxon>Omphalotaceae</taxon>
        <taxon>Lentinula</taxon>
    </lineage>
</organism>
<dbReference type="Proteomes" id="UP001163846">
    <property type="component" value="Unassembled WGS sequence"/>
</dbReference>
<feature type="signal peptide" evidence="1">
    <location>
        <begin position="1"/>
        <end position="30"/>
    </location>
</feature>
<reference evidence="2" key="1">
    <citation type="submission" date="2022-08" db="EMBL/GenBank/DDBJ databases">
        <authorList>
            <consortium name="DOE Joint Genome Institute"/>
            <person name="Min B."/>
            <person name="Riley R."/>
            <person name="Sierra-Patev S."/>
            <person name="Naranjo-Ortiz M."/>
            <person name="Looney B."/>
            <person name="Konkel Z."/>
            <person name="Slot J.C."/>
            <person name="Sakamoto Y."/>
            <person name="Steenwyk J.L."/>
            <person name="Rokas A."/>
            <person name="Carro J."/>
            <person name="Camarero S."/>
            <person name="Ferreira P."/>
            <person name="Molpeceres G."/>
            <person name="Ruiz-Duenas F.J."/>
            <person name="Serrano A."/>
            <person name="Henrissat B."/>
            <person name="Drula E."/>
            <person name="Hughes K.W."/>
            <person name="Mata J.L."/>
            <person name="Ishikawa N.K."/>
            <person name="Vargas-Isla R."/>
            <person name="Ushijima S."/>
            <person name="Smith C.A."/>
            <person name="Ahrendt S."/>
            <person name="Andreopoulos W."/>
            <person name="He G."/>
            <person name="Labutti K."/>
            <person name="Lipzen A."/>
            <person name="Ng V."/>
            <person name="Sandor L."/>
            <person name="Barry K."/>
            <person name="Martinez A.T."/>
            <person name="Xiao Y."/>
            <person name="Gibbons J.G."/>
            <person name="Terashima K."/>
            <person name="Hibbett D.S."/>
            <person name="Grigoriev I.V."/>
        </authorList>
    </citation>
    <scope>NUCLEOTIDE SEQUENCE</scope>
    <source>
        <strain evidence="2">TFB9207</strain>
    </source>
</reference>
<sequence>MPHDWLAIPLRVTLPSFLSFDLFWPFLALCGWPDPTHPIDGNPKMTIVSDNELLFSNSQTHAAESVPGTPSRNVEDHGSFRVQVVFPVLTVITLKT</sequence>
<comment type="caution">
    <text evidence="2">The sequence shown here is derived from an EMBL/GenBank/DDBJ whole genome shotgun (WGS) entry which is preliminary data.</text>
</comment>
<evidence type="ECO:0008006" key="4">
    <source>
        <dbReference type="Google" id="ProtNLM"/>
    </source>
</evidence>